<dbReference type="Proteomes" id="UP001601992">
    <property type="component" value="Unassembled WGS sequence"/>
</dbReference>
<organism evidence="1 2">
    <name type="scientific">Nocardia jiangxiensis</name>
    <dbReference type="NCBI Taxonomy" id="282685"/>
    <lineage>
        <taxon>Bacteria</taxon>
        <taxon>Bacillati</taxon>
        <taxon>Actinomycetota</taxon>
        <taxon>Actinomycetes</taxon>
        <taxon>Mycobacteriales</taxon>
        <taxon>Nocardiaceae</taxon>
        <taxon>Nocardia</taxon>
    </lineage>
</organism>
<keyword evidence="2" id="KW-1185">Reference proteome</keyword>
<dbReference type="RefSeq" id="WP_387404754.1">
    <property type="nucleotide sequence ID" value="NZ_JBIAQY010000007.1"/>
</dbReference>
<protein>
    <recommendedName>
        <fullName evidence="3">HicB family protein</fullName>
    </recommendedName>
</protein>
<evidence type="ECO:0000313" key="2">
    <source>
        <dbReference type="Proteomes" id="UP001601992"/>
    </source>
</evidence>
<accession>A0ABW6S2A8</accession>
<comment type="caution">
    <text evidence="1">The sequence shown here is derived from an EMBL/GenBank/DDBJ whole genome shotgun (WGS) entry which is preliminary data.</text>
</comment>
<gene>
    <name evidence="1" type="ORF">ACFYXQ_21875</name>
</gene>
<reference evidence="1 2" key="1">
    <citation type="submission" date="2024-10" db="EMBL/GenBank/DDBJ databases">
        <title>The Natural Products Discovery Center: Release of the First 8490 Sequenced Strains for Exploring Actinobacteria Biosynthetic Diversity.</title>
        <authorList>
            <person name="Kalkreuter E."/>
            <person name="Kautsar S.A."/>
            <person name="Yang D."/>
            <person name="Bader C.D."/>
            <person name="Teijaro C.N."/>
            <person name="Fluegel L."/>
            <person name="Davis C.M."/>
            <person name="Simpson J.R."/>
            <person name="Lauterbach L."/>
            <person name="Steele A.D."/>
            <person name="Gui C."/>
            <person name="Meng S."/>
            <person name="Li G."/>
            <person name="Viehrig K."/>
            <person name="Ye F."/>
            <person name="Su P."/>
            <person name="Kiefer A.F."/>
            <person name="Nichols A."/>
            <person name="Cepeda A.J."/>
            <person name="Yan W."/>
            <person name="Fan B."/>
            <person name="Jiang Y."/>
            <person name="Adhikari A."/>
            <person name="Zheng C.-J."/>
            <person name="Schuster L."/>
            <person name="Cowan T.M."/>
            <person name="Smanski M.J."/>
            <person name="Chevrette M.G."/>
            <person name="De Carvalho L.P.S."/>
            <person name="Shen B."/>
        </authorList>
    </citation>
    <scope>NUCLEOTIDE SEQUENCE [LARGE SCALE GENOMIC DNA]</scope>
    <source>
        <strain evidence="1 2">NPDC002593</strain>
    </source>
</reference>
<proteinExistence type="predicted"/>
<evidence type="ECO:0008006" key="3">
    <source>
        <dbReference type="Google" id="ProtNLM"/>
    </source>
</evidence>
<name>A0ABW6S2A8_9NOCA</name>
<sequence length="118" mass="12695">MGRRYAVRRRAQLPTGVGKRSVPATTELVTHETIIDGLTVSVVIERPEIDHGGGIWRCRIRVARGDTRREQSQVVGISSQEVLGQAIDLAAGRLGISRSDLLAGASVGAPIRTAEQSR</sequence>
<evidence type="ECO:0000313" key="1">
    <source>
        <dbReference type="EMBL" id="MFF3570431.1"/>
    </source>
</evidence>
<dbReference type="EMBL" id="JBIAQY010000007">
    <property type="protein sequence ID" value="MFF3570431.1"/>
    <property type="molecule type" value="Genomic_DNA"/>
</dbReference>